<organism evidence="1 2">
    <name type="scientific">Bacillus cereus</name>
    <dbReference type="NCBI Taxonomy" id="1396"/>
    <lineage>
        <taxon>Bacteria</taxon>
        <taxon>Bacillati</taxon>
        <taxon>Bacillota</taxon>
        <taxon>Bacilli</taxon>
        <taxon>Bacillales</taxon>
        <taxon>Bacillaceae</taxon>
        <taxon>Bacillus</taxon>
        <taxon>Bacillus cereus group</taxon>
    </lineage>
</organism>
<dbReference type="Proteomes" id="UP000220032">
    <property type="component" value="Unassembled WGS sequence"/>
</dbReference>
<reference evidence="1 2" key="1">
    <citation type="submission" date="2017-09" db="EMBL/GenBank/DDBJ databases">
        <title>Large-scale bioinformatics analysis of Bacillus genomes uncovers conserved roles of natural products in bacterial physiology.</title>
        <authorList>
            <consortium name="Agbiome Team Llc"/>
            <person name="Bleich R.M."/>
            <person name="Grubbs K.J."/>
            <person name="Santa Maria K.C."/>
            <person name="Allen S.E."/>
            <person name="Farag S."/>
            <person name="Shank E.A."/>
            <person name="Bowers A."/>
        </authorList>
    </citation>
    <scope>NUCLEOTIDE SEQUENCE [LARGE SCALE GENOMIC DNA]</scope>
    <source>
        <strain evidence="1 2">AFS022681</strain>
    </source>
</reference>
<dbReference type="EMBL" id="NTRR01000102">
    <property type="protein sequence ID" value="PFE06770.1"/>
    <property type="molecule type" value="Genomic_DNA"/>
</dbReference>
<dbReference type="RefSeq" id="WP_098344214.1">
    <property type="nucleotide sequence ID" value="NZ_NTRR01000102.1"/>
</dbReference>
<evidence type="ECO:0000313" key="2">
    <source>
        <dbReference type="Proteomes" id="UP000220032"/>
    </source>
</evidence>
<sequence>MHLTKLEQAITLATILNAIGAENIEEYVELESLRPVVKVLHKLNKKTKSEEKKKATKSIINKMMNDFTKEIEKDNPPIQK</sequence>
<evidence type="ECO:0000313" key="1">
    <source>
        <dbReference type="EMBL" id="PFE06770.1"/>
    </source>
</evidence>
<gene>
    <name evidence="1" type="ORF">CN307_32270</name>
</gene>
<comment type="caution">
    <text evidence="1">The sequence shown here is derived from an EMBL/GenBank/DDBJ whole genome shotgun (WGS) entry which is preliminary data.</text>
</comment>
<proteinExistence type="predicted"/>
<dbReference type="AlphaFoldDB" id="A0A2A8ZQ60"/>
<accession>A0A2A8ZQ60</accession>
<name>A0A2A8ZQ60_BACCE</name>
<protein>
    <submittedName>
        <fullName evidence="1">Uncharacterized protein</fullName>
    </submittedName>
</protein>